<gene>
    <name evidence="2" type="ORF">HHK36_026104</name>
</gene>
<keyword evidence="3" id="KW-1185">Reference proteome</keyword>
<dbReference type="Gene3D" id="1.20.5.170">
    <property type="match status" value="1"/>
</dbReference>
<reference evidence="2 3" key="1">
    <citation type="submission" date="2020-04" db="EMBL/GenBank/DDBJ databases">
        <title>Plant Genome Project.</title>
        <authorList>
            <person name="Zhang R.-G."/>
        </authorList>
    </citation>
    <scope>NUCLEOTIDE SEQUENCE [LARGE SCALE GENOMIC DNA]</scope>
    <source>
        <strain evidence="2">YNK0</strain>
        <tissue evidence="2">Leaf</tissue>
    </source>
</reference>
<dbReference type="OrthoDB" id="3352408at2759"/>
<dbReference type="GO" id="GO:0005516">
    <property type="term" value="F:calmodulin binding"/>
    <property type="evidence" value="ECO:0007669"/>
    <property type="project" value="InterPro"/>
</dbReference>
<dbReference type="Proteomes" id="UP000655225">
    <property type="component" value="Unassembled WGS sequence"/>
</dbReference>
<accession>A0A834YIL6</accession>
<proteinExistence type="predicted"/>
<dbReference type="FunFam" id="1.20.5.170:FF:000029">
    <property type="entry name" value="Calcium-transporting ATPase"/>
    <property type="match status" value="1"/>
</dbReference>
<protein>
    <recommendedName>
        <fullName evidence="1">Calcium-transporting P-type ATPase N-terminal autoinhibitory domain-containing protein</fullName>
    </recommendedName>
</protein>
<sequence length="306" mass="33875">MGASWSLIREKRVNTKGRFFSLTLFLGVGKGRKIIIPQGSGQVAWKAFQEAIVALSPNQILQRNYDTKATEVPEMIEISAPQFPPNGRCWGAINKGKLANRLISQQGGETHKVVVDLDLGAFGEWVVLRTRFARSVKWLEFLELEGDLEVEDDLQMLTPGKKHRAISSGVPNIQVYMSQKVGHAAARVMRSLDGGEEVVGRNGLQQQAALVLNASRRFRYTLDLKKEDEKEQTRRKIRAHAQVIRAAYLFREAGERANGTTILPPTSSGDYAVGQDQLASMTRDHNFSALQQVGGASLSQTSFALI</sequence>
<feature type="domain" description="Calcium-transporting P-type ATPase N-terminal autoinhibitory" evidence="1">
    <location>
        <begin position="207"/>
        <end position="229"/>
    </location>
</feature>
<dbReference type="Pfam" id="PF12515">
    <property type="entry name" value="CaATP_NAI"/>
    <property type="match status" value="1"/>
</dbReference>
<dbReference type="InterPro" id="IPR024750">
    <property type="entry name" value="Ca_ATPase_N_dom"/>
</dbReference>
<comment type="caution">
    <text evidence="2">The sequence shown here is derived from an EMBL/GenBank/DDBJ whole genome shotgun (WGS) entry which is preliminary data.</text>
</comment>
<name>A0A834YIL6_TETSI</name>
<dbReference type="EMBL" id="JABCRI010000019">
    <property type="protein sequence ID" value="KAF8389409.1"/>
    <property type="molecule type" value="Genomic_DNA"/>
</dbReference>
<evidence type="ECO:0000259" key="1">
    <source>
        <dbReference type="Pfam" id="PF12515"/>
    </source>
</evidence>
<dbReference type="AlphaFoldDB" id="A0A834YIL6"/>
<organism evidence="2 3">
    <name type="scientific">Tetracentron sinense</name>
    <name type="common">Spur-leaf</name>
    <dbReference type="NCBI Taxonomy" id="13715"/>
    <lineage>
        <taxon>Eukaryota</taxon>
        <taxon>Viridiplantae</taxon>
        <taxon>Streptophyta</taxon>
        <taxon>Embryophyta</taxon>
        <taxon>Tracheophyta</taxon>
        <taxon>Spermatophyta</taxon>
        <taxon>Magnoliopsida</taxon>
        <taxon>Trochodendrales</taxon>
        <taxon>Trochodendraceae</taxon>
        <taxon>Tetracentron</taxon>
    </lineage>
</organism>
<evidence type="ECO:0000313" key="3">
    <source>
        <dbReference type="Proteomes" id="UP000655225"/>
    </source>
</evidence>
<evidence type="ECO:0000313" key="2">
    <source>
        <dbReference type="EMBL" id="KAF8389409.1"/>
    </source>
</evidence>